<organism evidence="1 2">
    <name type="scientific">Bodo saltans</name>
    <name type="common">Flagellated protozoan</name>
    <dbReference type="NCBI Taxonomy" id="75058"/>
    <lineage>
        <taxon>Eukaryota</taxon>
        <taxon>Discoba</taxon>
        <taxon>Euglenozoa</taxon>
        <taxon>Kinetoplastea</taxon>
        <taxon>Metakinetoplastina</taxon>
        <taxon>Eubodonida</taxon>
        <taxon>Bodonidae</taxon>
        <taxon>Bodo</taxon>
    </lineage>
</organism>
<reference evidence="2" key="1">
    <citation type="submission" date="2015-09" db="EMBL/GenBank/DDBJ databases">
        <authorList>
            <consortium name="Pathogen Informatics"/>
        </authorList>
    </citation>
    <scope>NUCLEOTIDE SEQUENCE [LARGE SCALE GENOMIC DNA]</scope>
    <source>
        <strain evidence="2">Lake Konstanz</strain>
    </source>
</reference>
<dbReference type="AlphaFoldDB" id="A0A0S4JJM6"/>
<evidence type="ECO:0000313" key="1">
    <source>
        <dbReference type="EMBL" id="CUG90353.1"/>
    </source>
</evidence>
<evidence type="ECO:0000313" key="2">
    <source>
        <dbReference type="Proteomes" id="UP000051952"/>
    </source>
</evidence>
<dbReference type="VEuPathDB" id="TriTrypDB:BSAL_26285"/>
<keyword evidence="2" id="KW-1185">Reference proteome</keyword>
<sequence>MSSSHSELIQFDWRAVSVLGSSTFSGGSNKDGGDAPQAGGVPIVQLKLDVASKRLTSSTTGAESNNNVFEDLLATCPIPQPREDGAQLVYPTHSLICELDAATLDDAISSLHAAIVAASANAGA</sequence>
<name>A0A0S4JJM6_BODSA</name>
<dbReference type="EMBL" id="CYKH01001815">
    <property type="protein sequence ID" value="CUG90353.1"/>
    <property type="molecule type" value="Genomic_DNA"/>
</dbReference>
<gene>
    <name evidence="1" type="ORF">BSAL_26285</name>
</gene>
<accession>A0A0S4JJM6</accession>
<dbReference type="Proteomes" id="UP000051952">
    <property type="component" value="Unassembled WGS sequence"/>
</dbReference>
<proteinExistence type="predicted"/>
<protein>
    <submittedName>
        <fullName evidence="1">Uncharacterized protein</fullName>
    </submittedName>
</protein>